<evidence type="ECO:0000313" key="2">
    <source>
        <dbReference type="Proteomes" id="UP001432251"/>
    </source>
</evidence>
<accession>A0ACD5AM57</accession>
<dbReference type="EMBL" id="CP146022">
    <property type="protein sequence ID" value="WWQ68125.1"/>
    <property type="molecule type" value="Genomic_DNA"/>
</dbReference>
<gene>
    <name evidence="1" type="ORF">V2W30_35565</name>
</gene>
<organism evidence="1 2">
    <name type="scientific">Streptomyces citrinus</name>
    <dbReference type="NCBI Taxonomy" id="3118173"/>
    <lineage>
        <taxon>Bacteria</taxon>
        <taxon>Bacillati</taxon>
        <taxon>Actinomycetota</taxon>
        <taxon>Actinomycetes</taxon>
        <taxon>Kitasatosporales</taxon>
        <taxon>Streptomycetaceae</taxon>
        <taxon>Streptomyces</taxon>
    </lineage>
</organism>
<dbReference type="EC" id="2.4.-.-" evidence="1"/>
<keyword evidence="1" id="KW-0808">Transferase</keyword>
<proteinExistence type="predicted"/>
<sequence length="384" mass="39875">MNLRSVGRDPLGQERLLILHDFLGHPFPVGLSHELAGRGWRVAHLYSGDHVGPHGTLTARCDRVTVRGVVGESGTAYGEAVTDACAAAVRETRGPVTLLSGNAAPSVQARLLALARERGWRYVYWLQDFYGAATGVGAATAAVEAETLRGSDHVVAVTDGFATAAQALGVAAHRVTVIRNWADTPAPDAPDPPVWGPAADLVAVGEPILLYAGTLDARHAPELLAHLAAACARAGLGHVFVVSQGPGRELLERRCRADGLSRLTLLDLRPYAEVPAMLAAADVTLVTLARAAAAVSAPSKLLACLAAGRCVLVAAPSGTETARVVTASGGGPLVDPGDTTGFTDAALRLLREPAVRTACADAARTWARDAFDVTAVADRFARVL</sequence>
<protein>
    <submittedName>
        <fullName evidence="1">Glycosyltransferase</fullName>
        <ecNumber evidence="1">2.4.-.-</ecNumber>
    </submittedName>
</protein>
<name>A0ACD5AM57_9ACTN</name>
<evidence type="ECO:0000313" key="1">
    <source>
        <dbReference type="EMBL" id="WWQ68125.1"/>
    </source>
</evidence>
<keyword evidence="2" id="KW-1185">Reference proteome</keyword>
<dbReference type="Proteomes" id="UP001432251">
    <property type="component" value="Chromosome"/>
</dbReference>
<keyword evidence="1" id="KW-0328">Glycosyltransferase</keyword>
<reference evidence="1" key="1">
    <citation type="journal article" date="2025" name="Int. J. Syst. Evol. Microbiol.">
        <title>Streptomyces citrinus sp. nov., with yellow diffusible pigment.</title>
        <authorList>
            <person name="He Y."/>
            <person name="Yang E."/>
            <person name="Xu J."/>
            <person name="Sun Y."/>
            <person name="Sun L."/>
        </authorList>
    </citation>
    <scope>NUCLEOTIDE SEQUENCE</scope>
    <source>
        <strain evidence="1">Q6</strain>
    </source>
</reference>